<sequence length="183" mass="20729">MSGSLKDKTKVIETNGKWLGFTFLVEKVQNKIPCKEVTFICKLLETAKYNRVVSAYWEQTSNHNTFFCIAVVKLEGITRSSTLPGFPSLDRSSRYAEVGSEPRTFRGFRAAQISYVRKCAAFQAAERATRHFLTGVPQLELAVGSFEMLLHPEKQKPINRTQFLLQLNSSIVFNSSNLNQAER</sequence>
<dbReference type="InParanoid" id="A0A3R7F939"/>
<comment type="caution">
    <text evidence="1">The sequence shown here is derived from an EMBL/GenBank/DDBJ whole genome shotgun (WGS) entry which is preliminary data.</text>
</comment>
<keyword evidence="2" id="KW-1185">Reference proteome</keyword>
<dbReference type="OrthoDB" id="10513393at2759"/>
<protein>
    <submittedName>
        <fullName evidence="1">Uncharacterized protein</fullName>
    </submittedName>
</protein>
<proteinExistence type="predicted"/>
<reference evidence="1 2" key="2">
    <citation type="journal article" date="2021" name="Genomics">
        <title>High-quality reference genome for Clonorchis sinensis.</title>
        <authorList>
            <person name="Young N.D."/>
            <person name="Stroehlein A.J."/>
            <person name="Kinkar L."/>
            <person name="Wang T."/>
            <person name="Sohn W.M."/>
            <person name="Chang B.C.H."/>
            <person name="Kaur P."/>
            <person name="Weisz D."/>
            <person name="Dudchenko O."/>
            <person name="Aiden E.L."/>
            <person name="Korhonen P.K."/>
            <person name="Gasser R.B."/>
        </authorList>
    </citation>
    <scope>NUCLEOTIDE SEQUENCE [LARGE SCALE GENOMIC DNA]</scope>
    <source>
        <strain evidence="1">Cs-k2</strain>
    </source>
</reference>
<dbReference type="Proteomes" id="UP000286415">
    <property type="component" value="Unassembled WGS sequence"/>
</dbReference>
<gene>
    <name evidence="1" type="ORF">CSKR_101418</name>
</gene>
<reference evidence="1 2" key="1">
    <citation type="journal article" date="2018" name="Biotechnol. Adv.">
        <title>Improved genomic resources and new bioinformatic workflow for the carcinogenic parasite Clonorchis sinensis: Biotechnological implications.</title>
        <authorList>
            <person name="Wang D."/>
            <person name="Korhonen P.K."/>
            <person name="Gasser R.B."/>
            <person name="Young N.D."/>
        </authorList>
    </citation>
    <scope>NUCLEOTIDE SEQUENCE [LARGE SCALE GENOMIC DNA]</scope>
    <source>
        <strain evidence="1">Cs-k2</strain>
    </source>
</reference>
<evidence type="ECO:0000313" key="1">
    <source>
        <dbReference type="EMBL" id="KAG5450811.1"/>
    </source>
</evidence>
<evidence type="ECO:0000313" key="2">
    <source>
        <dbReference type="Proteomes" id="UP000286415"/>
    </source>
</evidence>
<organism evidence="1 2">
    <name type="scientific">Clonorchis sinensis</name>
    <name type="common">Chinese liver fluke</name>
    <dbReference type="NCBI Taxonomy" id="79923"/>
    <lineage>
        <taxon>Eukaryota</taxon>
        <taxon>Metazoa</taxon>
        <taxon>Spiralia</taxon>
        <taxon>Lophotrochozoa</taxon>
        <taxon>Platyhelminthes</taxon>
        <taxon>Trematoda</taxon>
        <taxon>Digenea</taxon>
        <taxon>Opisthorchiida</taxon>
        <taxon>Opisthorchiata</taxon>
        <taxon>Opisthorchiidae</taxon>
        <taxon>Clonorchis</taxon>
    </lineage>
</organism>
<dbReference type="AlphaFoldDB" id="A0A3R7F939"/>
<accession>A0A3R7F939</accession>
<name>A0A3R7F939_CLOSI</name>
<dbReference type="EMBL" id="NIRI02000042">
    <property type="protein sequence ID" value="KAG5450811.1"/>
    <property type="molecule type" value="Genomic_DNA"/>
</dbReference>